<proteinExistence type="inferred from homology"/>
<dbReference type="PANTHER" id="PTHR13116:SF5">
    <property type="entry name" value="ER MEMBRANE PROTEIN COMPLEX SUBUNIT 3"/>
    <property type="match status" value="1"/>
</dbReference>
<accession>A0A168DP04</accession>
<evidence type="ECO:0000256" key="6">
    <source>
        <dbReference type="ARBA" id="ARBA00023136"/>
    </source>
</evidence>
<dbReference type="InterPro" id="IPR002809">
    <property type="entry name" value="EMC3/TMCO1"/>
</dbReference>
<evidence type="ECO:0000256" key="7">
    <source>
        <dbReference type="SAM" id="MobiDB-lite"/>
    </source>
</evidence>
<evidence type="ECO:0000313" key="10">
    <source>
        <dbReference type="Proteomes" id="UP000242877"/>
    </source>
</evidence>
<evidence type="ECO:0000256" key="2">
    <source>
        <dbReference type="ARBA" id="ARBA00005376"/>
    </source>
</evidence>
<keyword evidence="5 8" id="KW-1133">Transmembrane helix</keyword>
<evidence type="ECO:0000256" key="3">
    <source>
        <dbReference type="ARBA" id="ARBA00020822"/>
    </source>
</evidence>
<dbReference type="GO" id="GO:0006644">
    <property type="term" value="P:phospholipid metabolic process"/>
    <property type="evidence" value="ECO:0007669"/>
    <property type="project" value="EnsemblFungi"/>
</dbReference>
<keyword evidence="6 8" id="KW-0472">Membrane</keyword>
<dbReference type="Pfam" id="PF01956">
    <property type="entry name" value="EMC3_TMCO1"/>
    <property type="match status" value="1"/>
</dbReference>
<evidence type="ECO:0000313" key="9">
    <source>
        <dbReference type="EMBL" id="KZZ97954.1"/>
    </source>
</evidence>
<dbReference type="PANTHER" id="PTHR13116">
    <property type="entry name" value="ER MEMBRANE PROTEIN COMPLEX SUBUNIT 3"/>
    <property type="match status" value="1"/>
</dbReference>
<evidence type="ECO:0000256" key="8">
    <source>
        <dbReference type="SAM" id="Phobius"/>
    </source>
</evidence>
<feature type="transmembrane region" description="Helical" evidence="8">
    <location>
        <begin position="18"/>
        <end position="36"/>
    </location>
</feature>
<dbReference type="GO" id="GO:0032977">
    <property type="term" value="F:membrane insertase activity"/>
    <property type="evidence" value="ECO:0007669"/>
    <property type="project" value="EnsemblFungi"/>
</dbReference>
<dbReference type="Proteomes" id="UP000242877">
    <property type="component" value="Unassembled WGS sequence"/>
</dbReference>
<comment type="subcellular location">
    <subcellularLocation>
        <location evidence="1">Membrane</location>
        <topology evidence="1">Multi-pass membrane protein</topology>
    </subcellularLocation>
</comment>
<sequence length="224" mass="24814">MTLHGQDHEQTILRDPALFFWILIPITIVMILTGLLRHYATVLMNSPPAPPSTVLESRERQVLIQASNFRANASSVLSPSAQAARKQYFINGFKEGHFLKDPESRGQGPPNPMSDPQGMEQMMGMMKGNMMMMIPQTVIMGWINAAFAGFVYPVFAFLLGSDSANAMAQQQMAQMNPAAGANPFGPGQDPDKMFLAEAENLEVMEHFCILDGIEERLLQRVKAK</sequence>
<reference evidence="9 10" key="1">
    <citation type="journal article" date="2016" name="Genome Biol. Evol.">
        <title>Divergent and convergent evolution of fungal pathogenicity.</title>
        <authorList>
            <person name="Shang Y."/>
            <person name="Xiao G."/>
            <person name="Zheng P."/>
            <person name="Cen K."/>
            <person name="Zhan S."/>
            <person name="Wang C."/>
        </authorList>
    </citation>
    <scope>NUCLEOTIDE SEQUENCE [LARGE SCALE GENOMIC DNA]</scope>
    <source>
        <strain evidence="9 10">ARSEF 7405</strain>
    </source>
</reference>
<comment type="similarity">
    <text evidence="2">Belongs to the EMC3 family.</text>
</comment>
<dbReference type="InterPro" id="IPR008568">
    <property type="entry name" value="EMC3"/>
</dbReference>
<gene>
    <name evidence="9" type="ORF">AAP_00215</name>
</gene>
<dbReference type="GO" id="GO:0051087">
    <property type="term" value="F:protein-folding chaperone binding"/>
    <property type="evidence" value="ECO:0007669"/>
    <property type="project" value="EnsemblFungi"/>
</dbReference>
<dbReference type="SMART" id="SM01415">
    <property type="entry name" value="DUF106"/>
    <property type="match status" value="1"/>
</dbReference>
<keyword evidence="10" id="KW-1185">Reference proteome</keyword>
<evidence type="ECO:0000256" key="5">
    <source>
        <dbReference type="ARBA" id="ARBA00022989"/>
    </source>
</evidence>
<protein>
    <recommendedName>
        <fullName evidence="3">ER membrane protein complex subunit 3</fullName>
    </recommendedName>
</protein>
<dbReference type="VEuPathDB" id="FungiDB:AAP_00215"/>
<dbReference type="AlphaFoldDB" id="A0A168DP04"/>
<comment type="caution">
    <text evidence="9">The sequence shown here is derived from an EMBL/GenBank/DDBJ whole genome shotgun (WGS) entry which is preliminary data.</text>
</comment>
<dbReference type="GO" id="GO:0045050">
    <property type="term" value="P:protein insertion into ER membrane by stop-transfer membrane-anchor sequence"/>
    <property type="evidence" value="ECO:0007669"/>
    <property type="project" value="EnsemblFungi"/>
</dbReference>
<dbReference type="EMBL" id="AZGZ01000001">
    <property type="protein sequence ID" value="KZZ97954.1"/>
    <property type="molecule type" value="Genomic_DNA"/>
</dbReference>
<name>A0A168DP04_9EURO</name>
<dbReference type="GO" id="GO:0015914">
    <property type="term" value="P:phospholipid transport"/>
    <property type="evidence" value="ECO:0007669"/>
    <property type="project" value="EnsemblFungi"/>
</dbReference>
<feature type="transmembrane region" description="Helical" evidence="8">
    <location>
        <begin position="132"/>
        <end position="159"/>
    </location>
</feature>
<organism evidence="9 10">
    <name type="scientific">Ascosphaera apis ARSEF 7405</name>
    <dbReference type="NCBI Taxonomy" id="392613"/>
    <lineage>
        <taxon>Eukaryota</taxon>
        <taxon>Fungi</taxon>
        <taxon>Dikarya</taxon>
        <taxon>Ascomycota</taxon>
        <taxon>Pezizomycotina</taxon>
        <taxon>Eurotiomycetes</taxon>
        <taxon>Eurotiomycetidae</taxon>
        <taxon>Onygenales</taxon>
        <taxon>Ascosphaeraceae</taxon>
        <taxon>Ascosphaera</taxon>
    </lineage>
</organism>
<dbReference type="OrthoDB" id="6745403at2759"/>
<evidence type="ECO:0000256" key="4">
    <source>
        <dbReference type="ARBA" id="ARBA00022692"/>
    </source>
</evidence>
<feature type="region of interest" description="Disordered" evidence="7">
    <location>
        <begin position="98"/>
        <end position="117"/>
    </location>
</feature>
<dbReference type="GO" id="GO:0034975">
    <property type="term" value="P:protein folding in endoplasmic reticulum"/>
    <property type="evidence" value="ECO:0007669"/>
    <property type="project" value="TreeGrafter"/>
</dbReference>
<keyword evidence="4 8" id="KW-0812">Transmembrane</keyword>
<evidence type="ECO:0000256" key="1">
    <source>
        <dbReference type="ARBA" id="ARBA00004141"/>
    </source>
</evidence>
<dbReference type="GO" id="GO:0072546">
    <property type="term" value="C:EMC complex"/>
    <property type="evidence" value="ECO:0007669"/>
    <property type="project" value="EnsemblFungi"/>
</dbReference>